<protein>
    <submittedName>
        <fullName evidence="2">Uncharacterized protein</fullName>
    </submittedName>
</protein>
<dbReference type="Proteomes" id="UP000770015">
    <property type="component" value="Unassembled WGS sequence"/>
</dbReference>
<evidence type="ECO:0000313" key="2">
    <source>
        <dbReference type="EMBL" id="KAH6686888.1"/>
    </source>
</evidence>
<feature type="compositionally biased region" description="Basic residues" evidence="1">
    <location>
        <begin position="375"/>
        <end position="385"/>
    </location>
</feature>
<keyword evidence="3" id="KW-1185">Reference proteome</keyword>
<proteinExistence type="predicted"/>
<comment type="caution">
    <text evidence="2">The sequence shown here is derived from an EMBL/GenBank/DDBJ whole genome shotgun (WGS) entry which is preliminary data.</text>
</comment>
<feature type="region of interest" description="Disordered" evidence="1">
    <location>
        <begin position="365"/>
        <end position="385"/>
    </location>
</feature>
<dbReference type="OrthoDB" id="10538879at2759"/>
<sequence length="385" mass="43046">MATFQGYELPPYGEFPEFAEYSNQGKRGKLVNSTQAVAFAHSFRVDGDGVGKDLTKAWPQEGQDLLDQATSTLDPILFVYFERLVAVSQVAIKSVCPSTEADIIKIGNANLFHLVEEACAKLPMFKGCTFRSLAEHDTPLVKKSEAFRIKKMDQDGQPIIKVKGPASLRPDVTYYLGRDYRQWEPLRFGDASTTAILGLLEYKGLEHLPVAICHDVVTKSSADFDAHFENVPSDTLTSSDLENWERRKAASFTHWDSTGSAEDVGGFGSARQWMKQKTGYSVGHNARYVLGFNYTGLILMRFHRLKRHDDFHERWNLGRGAGSCCQMAVYPWKENRQFLPAIIGFLAEAQNDCFAKGEGAGLSVGDPMDIDSHRSSPRRRGWGSR</sequence>
<evidence type="ECO:0000256" key="1">
    <source>
        <dbReference type="SAM" id="MobiDB-lite"/>
    </source>
</evidence>
<dbReference type="AlphaFoldDB" id="A0A9P9AAS7"/>
<organism evidence="2 3">
    <name type="scientific">Plectosphaerella plurivora</name>
    <dbReference type="NCBI Taxonomy" id="936078"/>
    <lineage>
        <taxon>Eukaryota</taxon>
        <taxon>Fungi</taxon>
        <taxon>Dikarya</taxon>
        <taxon>Ascomycota</taxon>
        <taxon>Pezizomycotina</taxon>
        <taxon>Sordariomycetes</taxon>
        <taxon>Hypocreomycetidae</taxon>
        <taxon>Glomerellales</taxon>
        <taxon>Plectosphaerellaceae</taxon>
        <taxon>Plectosphaerella</taxon>
    </lineage>
</organism>
<accession>A0A9P9AAS7</accession>
<name>A0A9P9AAS7_9PEZI</name>
<gene>
    <name evidence="2" type="ORF">F5X68DRAFT_232217</name>
</gene>
<evidence type="ECO:0000313" key="3">
    <source>
        <dbReference type="Proteomes" id="UP000770015"/>
    </source>
</evidence>
<dbReference type="EMBL" id="JAGSXJ010000012">
    <property type="protein sequence ID" value="KAH6686888.1"/>
    <property type="molecule type" value="Genomic_DNA"/>
</dbReference>
<reference evidence="2" key="1">
    <citation type="journal article" date="2021" name="Nat. Commun.">
        <title>Genetic determinants of endophytism in the Arabidopsis root mycobiome.</title>
        <authorList>
            <person name="Mesny F."/>
            <person name="Miyauchi S."/>
            <person name="Thiergart T."/>
            <person name="Pickel B."/>
            <person name="Atanasova L."/>
            <person name="Karlsson M."/>
            <person name="Huettel B."/>
            <person name="Barry K.W."/>
            <person name="Haridas S."/>
            <person name="Chen C."/>
            <person name="Bauer D."/>
            <person name="Andreopoulos W."/>
            <person name="Pangilinan J."/>
            <person name="LaButti K."/>
            <person name="Riley R."/>
            <person name="Lipzen A."/>
            <person name="Clum A."/>
            <person name="Drula E."/>
            <person name="Henrissat B."/>
            <person name="Kohler A."/>
            <person name="Grigoriev I.V."/>
            <person name="Martin F.M."/>
            <person name="Hacquard S."/>
        </authorList>
    </citation>
    <scope>NUCLEOTIDE SEQUENCE</scope>
    <source>
        <strain evidence="2">MPI-SDFR-AT-0117</strain>
    </source>
</reference>